<evidence type="ECO:0000313" key="1">
    <source>
        <dbReference type="EMBL" id="SOQ38115.1"/>
    </source>
</evidence>
<reference evidence="1" key="1">
    <citation type="submission" date="2016-07" db="EMBL/GenBank/DDBJ databases">
        <authorList>
            <person name="Bretaudeau A."/>
        </authorList>
    </citation>
    <scope>NUCLEOTIDE SEQUENCE</scope>
    <source>
        <strain evidence="1">Rice</strain>
        <tissue evidence="1">Whole body</tissue>
    </source>
</reference>
<sequence length="230" mass="25172">MSMPKERRQRHTGICQPHLVIAHKERKSSNGLSVRLLLTKNHPVPTPAFRTGAPITCYDVPNSGLSKIPRFPIKAQNIIVNYTKSCSVRESNLFARRTEASHRSNRAVEERRKENSKATYTTASADFLVDIQGSSGVIVVPVQLASKDTAVSGWAEDSGAIRLTFETTTVVVEYVLLVATSALIRTAKCSKDLSSTSVAFKVIEPGLIIGWKPVYLSTNTGQDGSETEKN</sequence>
<dbReference type="EMBL" id="ODYU01001627">
    <property type="protein sequence ID" value="SOQ38115.1"/>
    <property type="molecule type" value="Genomic_DNA"/>
</dbReference>
<organism evidence="1">
    <name type="scientific">Spodoptera frugiperda</name>
    <name type="common">Fall armyworm</name>
    <dbReference type="NCBI Taxonomy" id="7108"/>
    <lineage>
        <taxon>Eukaryota</taxon>
        <taxon>Metazoa</taxon>
        <taxon>Ecdysozoa</taxon>
        <taxon>Arthropoda</taxon>
        <taxon>Hexapoda</taxon>
        <taxon>Insecta</taxon>
        <taxon>Pterygota</taxon>
        <taxon>Neoptera</taxon>
        <taxon>Endopterygota</taxon>
        <taxon>Lepidoptera</taxon>
        <taxon>Glossata</taxon>
        <taxon>Ditrysia</taxon>
        <taxon>Noctuoidea</taxon>
        <taxon>Noctuidae</taxon>
        <taxon>Amphipyrinae</taxon>
        <taxon>Spodoptera</taxon>
    </lineage>
</organism>
<dbReference type="AlphaFoldDB" id="A0A2H1VBA3"/>
<proteinExistence type="predicted"/>
<name>A0A2H1VBA3_SPOFR</name>
<accession>A0A2H1VBA3</accession>
<gene>
    <name evidence="1" type="ORF">SFRICE_017931</name>
</gene>
<protein>
    <submittedName>
        <fullName evidence="1">SFRICE_017931</fullName>
    </submittedName>
</protein>